<proteinExistence type="predicted"/>
<dbReference type="EMBL" id="CAJVPY010009410">
    <property type="protein sequence ID" value="CAG8708439.1"/>
    <property type="molecule type" value="Genomic_DNA"/>
</dbReference>
<reference evidence="1" key="1">
    <citation type="submission" date="2021-06" db="EMBL/GenBank/DDBJ databases">
        <authorList>
            <person name="Kallberg Y."/>
            <person name="Tangrot J."/>
            <person name="Rosling A."/>
        </authorList>
    </citation>
    <scope>NUCLEOTIDE SEQUENCE</scope>
    <source>
        <strain evidence="1">MA453B</strain>
    </source>
</reference>
<protein>
    <submittedName>
        <fullName evidence="1">16416_t:CDS:1</fullName>
    </submittedName>
</protein>
<evidence type="ECO:0000313" key="2">
    <source>
        <dbReference type="Proteomes" id="UP000789405"/>
    </source>
</evidence>
<gene>
    <name evidence="1" type="ORF">DERYTH_LOCUS13422</name>
</gene>
<comment type="caution">
    <text evidence="1">The sequence shown here is derived from an EMBL/GenBank/DDBJ whole genome shotgun (WGS) entry which is preliminary data.</text>
</comment>
<keyword evidence="2" id="KW-1185">Reference proteome</keyword>
<dbReference type="Proteomes" id="UP000789405">
    <property type="component" value="Unassembled WGS sequence"/>
</dbReference>
<organism evidence="1 2">
    <name type="scientific">Dentiscutata erythropus</name>
    <dbReference type="NCBI Taxonomy" id="1348616"/>
    <lineage>
        <taxon>Eukaryota</taxon>
        <taxon>Fungi</taxon>
        <taxon>Fungi incertae sedis</taxon>
        <taxon>Mucoromycota</taxon>
        <taxon>Glomeromycotina</taxon>
        <taxon>Glomeromycetes</taxon>
        <taxon>Diversisporales</taxon>
        <taxon>Gigasporaceae</taxon>
        <taxon>Dentiscutata</taxon>
    </lineage>
</organism>
<name>A0A9N9HVR7_9GLOM</name>
<sequence length="139" mass="16424">MKNITDINEIFTEGFDDVKYGKEEKKYESLDFIRREMKVFHTTYKVHKTLEGHSSIEKNNETSRFLCSRYYKVGFRFDPIFNKDCWSYGRIMKSKKIIKIKDCKQVNKDICKDGDRSEDIVKYVAGDAGISKSALKYCR</sequence>
<dbReference type="AlphaFoldDB" id="A0A9N9HVR7"/>
<accession>A0A9N9HVR7</accession>
<evidence type="ECO:0000313" key="1">
    <source>
        <dbReference type="EMBL" id="CAG8708439.1"/>
    </source>
</evidence>